<proteinExistence type="predicted"/>
<dbReference type="Gene3D" id="3.40.630.30">
    <property type="match status" value="1"/>
</dbReference>
<dbReference type="InterPro" id="IPR050276">
    <property type="entry name" value="MshD_Acetyltransferase"/>
</dbReference>
<gene>
    <name evidence="2" type="ORF">QLS65_07510</name>
</gene>
<accession>A0ABT6VB95</accession>
<dbReference type="PANTHER" id="PTHR43617:SF22">
    <property type="entry name" value="L-AMINO ACID N-ACETYLTRANSFERASE AAAT"/>
    <property type="match status" value="1"/>
</dbReference>
<dbReference type="InterPro" id="IPR016181">
    <property type="entry name" value="Acyl_CoA_acyltransferase"/>
</dbReference>
<sequence>MLILADAAIHDFKTIREIAYKSWPMAYGSILSKEQIDYMLDLFYSEKTLLKNLNEKGHRFLLVNEGEVCLGFASYEHNYLNEKCTRLHKIYMLPEAQGKGAGKLLIEAVENFAKENQSVVVSLNVNKFNKAISFYKKIGFEVVSEEEILLELGYKMEDYKMEKKL</sequence>
<dbReference type="InterPro" id="IPR000182">
    <property type="entry name" value="GNAT_dom"/>
</dbReference>
<dbReference type="Proteomes" id="UP001243403">
    <property type="component" value="Unassembled WGS sequence"/>
</dbReference>
<evidence type="ECO:0000313" key="3">
    <source>
        <dbReference type="Proteomes" id="UP001243403"/>
    </source>
</evidence>
<dbReference type="PROSITE" id="PS51186">
    <property type="entry name" value="GNAT"/>
    <property type="match status" value="1"/>
</dbReference>
<dbReference type="Pfam" id="PF00583">
    <property type="entry name" value="Acetyltransf_1"/>
    <property type="match status" value="1"/>
</dbReference>
<organism evidence="2 3">
    <name type="scientific">Flavobacterium algoritolerans</name>
    <dbReference type="NCBI Taxonomy" id="3041254"/>
    <lineage>
        <taxon>Bacteria</taxon>
        <taxon>Pseudomonadati</taxon>
        <taxon>Bacteroidota</taxon>
        <taxon>Flavobacteriia</taxon>
        <taxon>Flavobacteriales</taxon>
        <taxon>Flavobacteriaceae</taxon>
        <taxon>Flavobacterium</taxon>
    </lineage>
</organism>
<dbReference type="PANTHER" id="PTHR43617">
    <property type="entry name" value="L-AMINO ACID N-ACETYLTRANSFERASE"/>
    <property type="match status" value="1"/>
</dbReference>
<dbReference type="CDD" id="cd04301">
    <property type="entry name" value="NAT_SF"/>
    <property type="match status" value="1"/>
</dbReference>
<dbReference type="SUPFAM" id="SSF55729">
    <property type="entry name" value="Acyl-CoA N-acyltransferases (Nat)"/>
    <property type="match status" value="1"/>
</dbReference>
<protein>
    <submittedName>
        <fullName evidence="2">GNAT family N-acetyltransferase</fullName>
    </submittedName>
</protein>
<dbReference type="RefSeq" id="WP_282716359.1">
    <property type="nucleotide sequence ID" value="NZ_JASCRZ010000002.1"/>
</dbReference>
<evidence type="ECO:0000313" key="2">
    <source>
        <dbReference type="EMBL" id="MDI5894738.1"/>
    </source>
</evidence>
<dbReference type="EMBL" id="JASCRZ010000002">
    <property type="protein sequence ID" value="MDI5894738.1"/>
    <property type="molecule type" value="Genomic_DNA"/>
</dbReference>
<name>A0ABT6VB95_9FLAO</name>
<evidence type="ECO:0000259" key="1">
    <source>
        <dbReference type="PROSITE" id="PS51186"/>
    </source>
</evidence>
<comment type="caution">
    <text evidence="2">The sequence shown here is derived from an EMBL/GenBank/DDBJ whole genome shotgun (WGS) entry which is preliminary data.</text>
</comment>
<keyword evidence="3" id="KW-1185">Reference proteome</keyword>
<feature type="domain" description="N-acetyltransferase" evidence="1">
    <location>
        <begin position="2"/>
        <end position="165"/>
    </location>
</feature>
<reference evidence="2 3" key="1">
    <citation type="submission" date="2023-04" db="EMBL/GenBank/DDBJ databases">
        <title>Two novel species of Flavobacterium.</title>
        <authorList>
            <person name="Liu Q."/>
            <person name="Xin Y.-H."/>
        </authorList>
    </citation>
    <scope>NUCLEOTIDE SEQUENCE [LARGE SCALE GENOMIC DNA]</scope>
    <source>
        <strain evidence="2 3">LB1P51</strain>
    </source>
</reference>